<dbReference type="AlphaFoldDB" id="A0A1B6MKQ3"/>
<dbReference type="Pfam" id="PF00078">
    <property type="entry name" value="RVT_1"/>
    <property type="match status" value="1"/>
</dbReference>
<organism evidence="3">
    <name type="scientific">Graphocephala atropunctata</name>
    <dbReference type="NCBI Taxonomy" id="36148"/>
    <lineage>
        <taxon>Eukaryota</taxon>
        <taxon>Metazoa</taxon>
        <taxon>Ecdysozoa</taxon>
        <taxon>Arthropoda</taxon>
        <taxon>Hexapoda</taxon>
        <taxon>Insecta</taxon>
        <taxon>Pterygota</taxon>
        <taxon>Neoptera</taxon>
        <taxon>Paraneoptera</taxon>
        <taxon>Hemiptera</taxon>
        <taxon>Auchenorrhyncha</taxon>
        <taxon>Membracoidea</taxon>
        <taxon>Cicadellidae</taxon>
        <taxon>Cicadellinae</taxon>
        <taxon>Cicadellini</taxon>
        <taxon>Graphocephala</taxon>
    </lineage>
</organism>
<dbReference type="InterPro" id="IPR000477">
    <property type="entry name" value="RT_dom"/>
</dbReference>
<evidence type="ECO:0000313" key="3">
    <source>
        <dbReference type="EMBL" id="JAT36567.1"/>
    </source>
</evidence>
<gene>
    <name evidence="3" type="ORF">g.4017</name>
</gene>
<sequence>LVLWPTNHNEVLKTITSFKPKTSADHDEISSKLMKFCANELASPIVYLINRSIYQGVFPTKLKAAKVYPKLKNGDSTVIGNYRPISLLSTFSKLFEEITLTRLMGHLLTNNLLLDEQHGFVSRRSKTTAKVSITEHLIQTMENTDTTIAIFMDYSKAFNSLRHDTLLRKLKNMGVKGQTAKWFRSYLTSRTQAVEVTTVNNRMTQKTKSTEISVSRGVPRGSSM</sequence>
<evidence type="ECO:0000259" key="2">
    <source>
        <dbReference type="PROSITE" id="PS50878"/>
    </source>
</evidence>
<dbReference type="PROSITE" id="PS50878">
    <property type="entry name" value="RT_POL"/>
    <property type="match status" value="1"/>
</dbReference>
<dbReference type="PANTHER" id="PTHR19446">
    <property type="entry name" value="REVERSE TRANSCRIPTASES"/>
    <property type="match status" value="1"/>
</dbReference>
<protein>
    <recommendedName>
        <fullName evidence="2">Reverse transcriptase domain-containing protein</fullName>
    </recommendedName>
</protein>
<feature type="domain" description="Reverse transcriptase" evidence="2">
    <location>
        <begin position="51"/>
        <end position="224"/>
    </location>
</feature>
<feature type="non-terminal residue" evidence="3">
    <location>
        <position position="1"/>
    </location>
</feature>
<accession>A0A1B6MKQ3</accession>
<proteinExistence type="predicted"/>
<dbReference type="EMBL" id="GEBQ01003410">
    <property type="protein sequence ID" value="JAT36567.1"/>
    <property type="molecule type" value="Transcribed_RNA"/>
</dbReference>
<evidence type="ECO:0000256" key="1">
    <source>
        <dbReference type="SAM" id="MobiDB-lite"/>
    </source>
</evidence>
<feature type="region of interest" description="Disordered" evidence="1">
    <location>
        <begin position="205"/>
        <end position="224"/>
    </location>
</feature>
<reference evidence="3" key="1">
    <citation type="submission" date="2015-11" db="EMBL/GenBank/DDBJ databases">
        <title>De novo transcriptome assembly of four potential Pierce s Disease insect vectors from Arizona vineyards.</title>
        <authorList>
            <person name="Tassone E.E."/>
        </authorList>
    </citation>
    <scope>NUCLEOTIDE SEQUENCE</scope>
</reference>
<name>A0A1B6MKQ3_9HEMI</name>